<keyword evidence="1" id="KW-0479">Metal-binding</keyword>
<evidence type="ECO:0000256" key="3">
    <source>
        <dbReference type="ARBA" id="ARBA00023002"/>
    </source>
</evidence>
<sequence>LGHLGVKLAHALGAEVTVLGRSTAKREDSLCFGADHYVSTAEPGGLQDLASAFDLIVSTAAADVDVEAYLGLLRLDGVLVLAGVGTEPISLHGGLLNQGRRVVTSTKNGSIAQTQEMLDFCAGHGIVAEIEKITAAQTDKALDRLHNGDVRYRFVIDASTFPAQA</sequence>
<name>A0A557ZPV8_9PSEU</name>
<proteinExistence type="predicted"/>
<feature type="domain" description="Alcohol dehydrogenase-like C-terminal" evidence="4">
    <location>
        <begin position="1"/>
        <end position="122"/>
    </location>
</feature>
<keyword evidence="6" id="KW-1185">Reference proteome</keyword>
<dbReference type="OrthoDB" id="3567264at2"/>
<dbReference type="GO" id="GO:0046872">
    <property type="term" value="F:metal ion binding"/>
    <property type="evidence" value="ECO:0007669"/>
    <property type="project" value="UniProtKB-KW"/>
</dbReference>
<dbReference type="InterPro" id="IPR036291">
    <property type="entry name" value="NAD(P)-bd_dom_sf"/>
</dbReference>
<comment type="caution">
    <text evidence="5">The sequence shown here is derived from an EMBL/GenBank/DDBJ whole genome shotgun (WGS) entry which is preliminary data.</text>
</comment>
<dbReference type="Proteomes" id="UP000318578">
    <property type="component" value="Unassembled WGS sequence"/>
</dbReference>
<dbReference type="GO" id="GO:0016616">
    <property type="term" value="F:oxidoreductase activity, acting on the CH-OH group of donors, NAD or NADP as acceptor"/>
    <property type="evidence" value="ECO:0007669"/>
    <property type="project" value="InterPro"/>
</dbReference>
<accession>A0A557ZPV8</accession>
<feature type="non-terminal residue" evidence="5">
    <location>
        <position position="1"/>
    </location>
</feature>
<evidence type="ECO:0000256" key="1">
    <source>
        <dbReference type="ARBA" id="ARBA00022723"/>
    </source>
</evidence>
<dbReference type="EMBL" id="VJZA01000145">
    <property type="protein sequence ID" value="TVT14057.1"/>
    <property type="molecule type" value="Genomic_DNA"/>
</dbReference>
<dbReference type="Gene3D" id="3.90.180.10">
    <property type="entry name" value="Medium-chain alcohol dehydrogenases, catalytic domain"/>
    <property type="match status" value="1"/>
</dbReference>
<evidence type="ECO:0000259" key="4">
    <source>
        <dbReference type="Pfam" id="PF00107"/>
    </source>
</evidence>
<organism evidence="5 6">
    <name type="scientific">Amycolatopsis acidiphila</name>
    <dbReference type="NCBI Taxonomy" id="715473"/>
    <lineage>
        <taxon>Bacteria</taxon>
        <taxon>Bacillati</taxon>
        <taxon>Actinomycetota</taxon>
        <taxon>Actinomycetes</taxon>
        <taxon>Pseudonocardiales</taxon>
        <taxon>Pseudonocardiaceae</taxon>
        <taxon>Amycolatopsis</taxon>
    </lineage>
</organism>
<evidence type="ECO:0000313" key="5">
    <source>
        <dbReference type="EMBL" id="TVT14057.1"/>
    </source>
</evidence>
<dbReference type="AlphaFoldDB" id="A0A557ZPV8"/>
<dbReference type="PANTHER" id="PTHR42683">
    <property type="entry name" value="ALDEHYDE REDUCTASE"/>
    <property type="match status" value="1"/>
</dbReference>
<dbReference type="Gene3D" id="3.40.50.720">
    <property type="entry name" value="NAD(P)-binding Rossmann-like Domain"/>
    <property type="match status" value="1"/>
</dbReference>
<protein>
    <submittedName>
        <fullName evidence="5">Zinc-binding dehydrogenase</fullName>
    </submittedName>
</protein>
<dbReference type="InterPro" id="IPR013149">
    <property type="entry name" value="ADH-like_C"/>
</dbReference>
<evidence type="ECO:0000256" key="2">
    <source>
        <dbReference type="ARBA" id="ARBA00022833"/>
    </source>
</evidence>
<dbReference type="Pfam" id="PF00107">
    <property type="entry name" value="ADH_zinc_N"/>
    <property type="match status" value="1"/>
</dbReference>
<reference evidence="5 6" key="1">
    <citation type="submission" date="2019-07" db="EMBL/GenBank/DDBJ databases">
        <title>New species of Amycolatopsis and Streptomyces.</title>
        <authorList>
            <person name="Duangmal K."/>
            <person name="Teo W.F.A."/>
            <person name="Lipun K."/>
        </authorList>
    </citation>
    <scope>NUCLEOTIDE SEQUENCE [LARGE SCALE GENOMIC DNA]</scope>
    <source>
        <strain evidence="5 6">JCM 30562</strain>
    </source>
</reference>
<dbReference type="RefSeq" id="WP_144645920.1">
    <property type="nucleotide sequence ID" value="NZ_VJZA01000145.1"/>
</dbReference>
<dbReference type="SUPFAM" id="SSF51735">
    <property type="entry name" value="NAD(P)-binding Rossmann-fold domains"/>
    <property type="match status" value="1"/>
</dbReference>
<keyword evidence="2" id="KW-0862">Zinc</keyword>
<evidence type="ECO:0000313" key="6">
    <source>
        <dbReference type="Proteomes" id="UP000318578"/>
    </source>
</evidence>
<dbReference type="InterPro" id="IPR047109">
    <property type="entry name" value="CAD-like"/>
</dbReference>
<gene>
    <name evidence="5" type="ORF">FNH06_38265</name>
</gene>
<keyword evidence="3" id="KW-0560">Oxidoreductase</keyword>